<dbReference type="GO" id="GO:0008942">
    <property type="term" value="F:nitrite reductase [NAD(P)H] activity"/>
    <property type="evidence" value="ECO:0007669"/>
    <property type="project" value="UniProtKB-EC"/>
</dbReference>
<dbReference type="PRINTS" id="PR00411">
    <property type="entry name" value="PNDRDTASEI"/>
</dbReference>
<protein>
    <submittedName>
        <fullName evidence="6">Nitrite reductase probable [NAD(P)H] subunit (EC)</fullName>
        <ecNumber evidence="6">1.7.1.4</ecNumber>
    </submittedName>
</protein>
<keyword evidence="4" id="KW-0274">FAD</keyword>
<feature type="domain" description="FAD/NAD(P)-binding" evidence="5">
    <location>
        <begin position="6"/>
        <end position="286"/>
    </location>
</feature>
<evidence type="ECO:0000256" key="4">
    <source>
        <dbReference type="ARBA" id="ARBA00022827"/>
    </source>
</evidence>
<dbReference type="Pfam" id="PF07992">
    <property type="entry name" value="Pyr_redox_2"/>
    <property type="match status" value="1"/>
</dbReference>
<proteinExistence type="inferred from homology"/>
<evidence type="ECO:0000256" key="3">
    <source>
        <dbReference type="ARBA" id="ARBA00022630"/>
    </source>
</evidence>
<organism evidence="6">
    <name type="scientific">uncultured Aureispira sp</name>
    <dbReference type="NCBI Taxonomy" id="1331704"/>
    <lineage>
        <taxon>Bacteria</taxon>
        <taxon>Pseudomonadati</taxon>
        <taxon>Bacteroidota</taxon>
        <taxon>Saprospiria</taxon>
        <taxon>Saprospirales</taxon>
        <taxon>Saprospiraceae</taxon>
        <taxon>Aureispira</taxon>
        <taxon>environmental samples</taxon>
    </lineage>
</organism>
<dbReference type="Gene3D" id="3.50.50.60">
    <property type="entry name" value="FAD/NAD(P)-binding domain"/>
    <property type="match status" value="2"/>
</dbReference>
<dbReference type="PANTHER" id="PTHR43429:SF3">
    <property type="entry name" value="NITRITE REDUCTASE [NAD(P)H]"/>
    <property type="match status" value="1"/>
</dbReference>
<keyword evidence="6" id="KW-0560">Oxidoreductase</keyword>
<dbReference type="EMBL" id="CACVAQ010000161">
    <property type="protein sequence ID" value="CAA6810159.1"/>
    <property type="molecule type" value="Genomic_DNA"/>
</dbReference>
<gene>
    <name evidence="6" type="ORF">HELGO_WM36868</name>
</gene>
<evidence type="ECO:0000256" key="2">
    <source>
        <dbReference type="ARBA" id="ARBA00006442"/>
    </source>
</evidence>
<comment type="cofactor">
    <cofactor evidence="1">
        <name>FAD</name>
        <dbReference type="ChEBI" id="CHEBI:57692"/>
    </cofactor>
</comment>
<dbReference type="EC" id="1.7.1.4" evidence="6"/>
<sequence>MVDNEHVVIIGNGISGVTAARFIRKLSDKRITIISGETKYFFSRTALMYIYMGHMKFENTQPYEPWFWEKNRIDLVFDYVHEVDTQNKTLKMRQGDSIPYDKLIIACGSTPNKFGWPGQDLDAVQGLYSYQDLEGMEKYTKGLKRAVIVGGGLIGLEMAEMFHSRNIPVTFLVREQSYWKAVMPKEESLMIGRHILEHHIDLRLGTELKEILSDEHGRAKAVITNTGEKIDCEFVGLTAGVSPNIKFVKESEACDVDTQRGILVNDYLETTAPDVYALGDCAQLMNPMDGRRPIEAIWYTGRMMGETVAHTICGKRTAYVPSLWFNSAKFLDIEYQVYGDVRANPPEHHAQLYWEHKDGRKSIRLVFDKASNAILGFNLMGVRYRHEVCEKWIEGNTSIEVVLQNLGLANFDPEFFDEYEAAVVEQYNKNFNKNLQLRQKRSLTAAIRFLKNKFVGQQ</sequence>
<dbReference type="PRINTS" id="PR00368">
    <property type="entry name" value="FADPNR"/>
</dbReference>
<comment type="similarity">
    <text evidence="2">Belongs to the FAD-dependent oxidoreductase family.</text>
</comment>
<accession>A0A6S6SNV8</accession>
<keyword evidence="3" id="KW-0285">Flavoprotein</keyword>
<reference evidence="6" key="1">
    <citation type="submission" date="2020-01" db="EMBL/GenBank/DDBJ databases">
        <authorList>
            <person name="Meier V. D."/>
            <person name="Meier V D."/>
        </authorList>
    </citation>
    <scope>NUCLEOTIDE SEQUENCE</scope>
    <source>
        <strain evidence="6">HLG_WM_MAG_10</strain>
    </source>
</reference>
<evidence type="ECO:0000313" key="6">
    <source>
        <dbReference type="EMBL" id="CAA6810159.1"/>
    </source>
</evidence>
<dbReference type="SUPFAM" id="SSF51905">
    <property type="entry name" value="FAD/NAD(P)-binding domain"/>
    <property type="match status" value="1"/>
</dbReference>
<dbReference type="AlphaFoldDB" id="A0A6S6SNV8"/>
<name>A0A6S6SNV8_9BACT</name>
<evidence type="ECO:0000259" key="5">
    <source>
        <dbReference type="Pfam" id="PF07992"/>
    </source>
</evidence>
<dbReference type="PANTHER" id="PTHR43429">
    <property type="entry name" value="PYRIDINE NUCLEOTIDE-DISULFIDE OXIDOREDUCTASE DOMAIN-CONTAINING"/>
    <property type="match status" value="1"/>
</dbReference>
<dbReference type="InterPro" id="IPR050260">
    <property type="entry name" value="FAD-bd_OxRdtase"/>
</dbReference>
<dbReference type="InterPro" id="IPR036188">
    <property type="entry name" value="FAD/NAD-bd_sf"/>
</dbReference>
<evidence type="ECO:0000256" key="1">
    <source>
        <dbReference type="ARBA" id="ARBA00001974"/>
    </source>
</evidence>
<dbReference type="InterPro" id="IPR023753">
    <property type="entry name" value="FAD/NAD-binding_dom"/>
</dbReference>